<dbReference type="Gene3D" id="1.10.4160.10">
    <property type="entry name" value="Hydantoin permease"/>
    <property type="match status" value="1"/>
</dbReference>
<sequence>MAGSLVRRFKEGIPTPHLVAAGAENVRPEDRMLDNDDIRPLNLPERTWNLWTYLTFWFSAVATISNWYAAASAQALGLSIWESVGCASGGQFLIAIHKLIGTPSGFSVINRASFGVFGAAVADLQSIPNVMGHGSALNSGVIIAFGLFWVINCCFLIVPVPKMKGFVYTKMIVFIISAIAMLAWTLTKAGGKGEVAKQPVTATGSERSWLIVRFLLLGAANCATFASNAADFQRYATKPNDFILGNLFGFPLSNLIVGIVGNLVGASSQVIFGEVIWNPLNHLDRLQRSEYTSANRAGCLFIAACFAYSAVFSSIFENSLPAGNDIVALFPRYFSVRKGFFICAIVSFAINPWYLLGSASIFASFMASYQIFP</sequence>
<dbReference type="PANTHER" id="PTHR30618:SF1">
    <property type="entry name" value="URIDINE PERMEASE"/>
    <property type="match status" value="1"/>
</dbReference>
<feature type="transmembrane region" description="Helical" evidence="6">
    <location>
        <begin position="336"/>
        <end position="356"/>
    </location>
</feature>
<gene>
    <name evidence="7" type="ORF">RCO7_08460</name>
</gene>
<feature type="transmembrane region" description="Helical" evidence="6">
    <location>
        <begin position="166"/>
        <end position="187"/>
    </location>
</feature>
<dbReference type="AlphaFoldDB" id="A0A1E1L4L5"/>
<evidence type="ECO:0000256" key="4">
    <source>
        <dbReference type="ARBA" id="ARBA00022989"/>
    </source>
</evidence>
<dbReference type="Pfam" id="PF02133">
    <property type="entry name" value="Transp_cyt_pur"/>
    <property type="match status" value="2"/>
</dbReference>
<dbReference type="GO" id="GO:0015205">
    <property type="term" value="F:nucleobase transmembrane transporter activity"/>
    <property type="evidence" value="ECO:0007669"/>
    <property type="project" value="TreeGrafter"/>
</dbReference>
<keyword evidence="8" id="KW-1185">Reference proteome</keyword>
<feature type="transmembrane region" description="Helical" evidence="6">
    <location>
        <begin position="141"/>
        <end position="160"/>
    </location>
</feature>
<name>A0A1E1L4L5_9HELO</name>
<comment type="subcellular location">
    <subcellularLocation>
        <location evidence="1">Membrane</location>
        <topology evidence="1">Multi-pass membrane protein</topology>
    </subcellularLocation>
</comment>
<feature type="transmembrane region" description="Helical" evidence="6">
    <location>
        <begin position="250"/>
        <end position="277"/>
    </location>
</feature>
<feature type="transmembrane region" description="Helical" evidence="6">
    <location>
        <begin position="297"/>
        <end position="316"/>
    </location>
</feature>
<dbReference type="Proteomes" id="UP000178129">
    <property type="component" value="Unassembled WGS sequence"/>
</dbReference>
<proteinExistence type="inferred from homology"/>
<dbReference type="InterPro" id="IPR001248">
    <property type="entry name" value="Pur-cyt_permease"/>
</dbReference>
<evidence type="ECO:0000256" key="1">
    <source>
        <dbReference type="ARBA" id="ARBA00004141"/>
    </source>
</evidence>
<dbReference type="GO" id="GO:0005886">
    <property type="term" value="C:plasma membrane"/>
    <property type="evidence" value="ECO:0007669"/>
    <property type="project" value="TreeGrafter"/>
</dbReference>
<comment type="caution">
    <text evidence="7">The sequence shown here is derived from an EMBL/GenBank/DDBJ whole genome shotgun (WGS) entry which is preliminary data.</text>
</comment>
<evidence type="ECO:0000256" key="6">
    <source>
        <dbReference type="SAM" id="Phobius"/>
    </source>
</evidence>
<dbReference type="InterPro" id="IPR045225">
    <property type="entry name" value="Uracil/uridine/allantoin_perm"/>
</dbReference>
<evidence type="ECO:0000313" key="8">
    <source>
        <dbReference type="Proteomes" id="UP000178129"/>
    </source>
</evidence>
<dbReference type="EMBL" id="FJUW01000035">
    <property type="protein sequence ID" value="CZT05501.1"/>
    <property type="molecule type" value="Genomic_DNA"/>
</dbReference>
<organism evidence="7 8">
    <name type="scientific">Rhynchosporium graminicola</name>
    <dbReference type="NCBI Taxonomy" id="2792576"/>
    <lineage>
        <taxon>Eukaryota</taxon>
        <taxon>Fungi</taxon>
        <taxon>Dikarya</taxon>
        <taxon>Ascomycota</taxon>
        <taxon>Pezizomycotina</taxon>
        <taxon>Leotiomycetes</taxon>
        <taxon>Helotiales</taxon>
        <taxon>Ploettnerulaceae</taxon>
        <taxon>Rhynchosporium</taxon>
    </lineage>
</organism>
<evidence type="ECO:0000256" key="5">
    <source>
        <dbReference type="ARBA" id="ARBA00023136"/>
    </source>
</evidence>
<feature type="transmembrane region" description="Helical" evidence="6">
    <location>
        <begin position="50"/>
        <end position="69"/>
    </location>
</feature>
<accession>A0A1E1L4L5</accession>
<feature type="transmembrane region" description="Helical" evidence="6">
    <location>
        <begin position="208"/>
        <end position="230"/>
    </location>
</feature>
<dbReference type="InParanoid" id="A0A1E1L4L5"/>
<dbReference type="PANTHER" id="PTHR30618">
    <property type="entry name" value="NCS1 FAMILY PURINE/PYRIMIDINE TRANSPORTER"/>
    <property type="match status" value="1"/>
</dbReference>
<comment type="similarity">
    <text evidence="2">Belongs to the purine-cytosine permease (2.A.39) family.</text>
</comment>
<keyword evidence="5 6" id="KW-0472">Membrane</keyword>
<evidence type="ECO:0000313" key="7">
    <source>
        <dbReference type="EMBL" id="CZT05501.1"/>
    </source>
</evidence>
<keyword evidence="3 6" id="KW-0812">Transmembrane</keyword>
<evidence type="ECO:0000256" key="2">
    <source>
        <dbReference type="ARBA" id="ARBA00008974"/>
    </source>
</evidence>
<reference evidence="8" key="1">
    <citation type="submission" date="2016-03" db="EMBL/GenBank/DDBJ databases">
        <authorList>
            <person name="Ploux O."/>
        </authorList>
    </citation>
    <scope>NUCLEOTIDE SEQUENCE [LARGE SCALE GENOMIC DNA]</scope>
    <source>
        <strain evidence="8">UK7</strain>
    </source>
</reference>
<evidence type="ECO:0000256" key="3">
    <source>
        <dbReference type="ARBA" id="ARBA00022692"/>
    </source>
</evidence>
<keyword evidence="4 6" id="KW-1133">Transmembrane helix</keyword>
<protein>
    <submittedName>
        <fullName evidence="7">Related to uracil permease</fullName>
    </submittedName>
</protein>